<reference evidence="4 5" key="1">
    <citation type="submission" date="2018-10" db="EMBL/GenBank/DDBJ databases">
        <title>Isolation from soil.</title>
        <authorList>
            <person name="Hu J."/>
        </authorList>
    </citation>
    <scope>NUCLEOTIDE SEQUENCE [LARGE SCALE GENOMIC DNA]</scope>
    <source>
        <strain evidence="4 5">NEAU-Ht49</strain>
    </source>
</reference>
<feature type="domain" description="Ricin B lectin" evidence="3">
    <location>
        <begin position="310"/>
        <end position="434"/>
    </location>
</feature>
<evidence type="ECO:0000256" key="2">
    <source>
        <dbReference type="SAM" id="Phobius"/>
    </source>
</evidence>
<sequence length="435" mass="47189">MSIWTSLEPGSVTVDPGGTGSLTLRLRNTTDLVEEYRIAVAGDAGRWAQVDPQVIRLYPGTTGTVQITFAPPRSPDAAAGSHPFAVEVAPTEQPHLKTVVEGNLTLTPFTELRAELLPPTVRGRFGARPRFAVDNFGNTKVTASLIGKDNGGQLRFELVPANVQIEPGRAAWVKGRVRPPRVSWFGSRQSHPYSVDVQRSGAEPTSVTGTYVQLALLPRWLLGFFSVLVAAGMAFAVAWFAFIPQYASRARDGITPLNPTGNQITMPTPTADIPKDEKSPQDKNPGPSDSPDGQKKSGGGGGDTKPKHRSVTWVTIVNGKNKGCLDNASDGSSVYVMQCNDGDNQHWAWIRLGQDWKLKNKKNGKCLSQSGEQGYLVSSVNTSMAACGEADLWGRESDCVRNRKTESCLDTADDGHAVYLFNRNEGDNQRWRSVK</sequence>
<keyword evidence="2" id="KW-0472">Membrane</keyword>
<dbReference type="Pfam" id="PF14200">
    <property type="entry name" value="RicinB_lectin_2"/>
    <property type="match status" value="1"/>
</dbReference>
<protein>
    <submittedName>
        <fullName evidence="4">Hydrogenase expression protein</fullName>
    </submittedName>
</protein>
<dbReference type="Gene3D" id="2.80.10.50">
    <property type="match status" value="1"/>
</dbReference>
<evidence type="ECO:0000256" key="1">
    <source>
        <dbReference type="SAM" id="MobiDB-lite"/>
    </source>
</evidence>
<keyword evidence="2" id="KW-1133">Transmembrane helix</keyword>
<keyword evidence="2" id="KW-0812">Transmembrane</keyword>
<accession>A0A3M2LNJ7</accession>
<evidence type="ECO:0000259" key="3">
    <source>
        <dbReference type="SMART" id="SM00458"/>
    </source>
</evidence>
<dbReference type="CDD" id="cd23415">
    <property type="entry name" value="beta-trefoil_Ricin_AH"/>
    <property type="match status" value="1"/>
</dbReference>
<dbReference type="AlphaFoldDB" id="A0A3M2LNJ7"/>
<proteinExistence type="predicted"/>
<feature type="transmembrane region" description="Helical" evidence="2">
    <location>
        <begin position="220"/>
        <end position="242"/>
    </location>
</feature>
<dbReference type="PROSITE" id="PS50231">
    <property type="entry name" value="RICIN_B_LECTIN"/>
    <property type="match status" value="1"/>
</dbReference>
<evidence type="ECO:0000313" key="5">
    <source>
        <dbReference type="Proteomes" id="UP000282674"/>
    </source>
</evidence>
<dbReference type="InterPro" id="IPR035992">
    <property type="entry name" value="Ricin_B-like_lectins"/>
</dbReference>
<dbReference type="SUPFAM" id="SSF50370">
    <property type="entry name" value="Ricin B-like lectins"/>
    <property type="match status" value="1"/>
</dbReference>
<dbReference type="EMBL" id="RFFG01000076">
    <property type="protein sequence ID" value="RMI38932.1"/>
    <property type="molecule type" value="Genomic_DNA"/>
</dbReference>
<organism evidence="4 5">
    <name type="scientific">Actinomadura harenae</name>
    <dbReference type="NCBI Taxonomy" id="2483351"/>
    <lineage>
        <taxon>Bacteria</taxon>
        <taxon>Bacillati</taxon>
        <taxon>Actinomycetota</taxon>
        <taxon>Actinomycetes</taxon>
        <taxon>Streptosporangiales</taxon>
        <taxon>Thermomonosporaceae</taxon>
        <taxon>Actinomadura</taxon>
    </lineage>
</organism>
<name>A0A3M2LNJ7_9ACTN</name>
<evidence type="ECO:0000313" key="4">
    <source>
        <dbReference type="EMBL" id="RMI38932.1"/>
    </source>
</evidence>
<dbReference type="RefSeq" id="WP_122198050.1">
    <property type="nucleotide sequence ID" value="NZ_JBHSKC010000009.1"/>
</dbReference>
<feature type="region of interest" description="Disordered" evidence="1">
    <location>
        <begin position="257"/>
        <end position="309"/>
    </location>
</feature>
<gene>
    <name evidence="4" type="ORF">EBO15_31160</name>
</gene>
<comment type="caution">
    <text evidence="4">The sequence shown here is derived from an EMBL/GenBank/DDBJ whole genome shotgun (WGS) entry which is preliminary data.</text>
</comment>
<feature type="compositionally biased region" description="Polar residues" evidence="1">
    <location>
        <begin position="257"/>
        <end position="268"/>
    </location>
</feature>
<dbReference type="SMART" id="SM00458">
    <property type="entry name" value="RICIN"/>
    <property type="match status" value="1"/>
</dbReference>
<dbReference type="OrthoDB" id="3444343at2"/>
<dbReference type="Proteomes" id="UP000282674">
    <property type="component" value="Unassembled WGS sequence"/>
</dbReference>
<dbReference type="InterPro" id="IPR000772">
    <property type="entry name" value="Ricin_B_lectin"/>
</dbReference>
<keyword evidence="5" id="KW-1185">Reference proteome</keyword>